<evidence type="ECO:0000256" key="8">
    <source>
        <dbReference type="SAM" id="Phobius"/>
    </source>
</evidence>
<keyword evidence="4" id="KW-0256">Endoplasmic reticulum</keyword>
<dbReference type="Pfam" id="PF10261">
    <property type="entry name" value="FIT"/>
    <property type="match status" value="1"/>
</dbReference>
<feature type="transmembrane region" description="Helical" evidence="8">
    <location>
        <begin position="7"/>
        <end position="25"/>
    </location>
</feature>
<evidence type="ECO:0000313" key="9">
    <source>
        <dbReference type="EMBL" id="PCH43810.1"/>
    </source>
</evidence>
<dbReference type="OrthoDB" id="5579088at2759"/>
<dbReference type="EMBL" id="KB468146">
    <property type="protein sequence ID" value="PCH43810.1"/>
    <property type="molecule type" value="Genomic_DNA"/>
</dbReference>
<keyword evidence="5 8" id="KW-1133">Transmembrane helix</keyword>
<evidence type="ECO:0008006" key="11">
    <source>
        <dbReference type="Google" id="ProtNLM"/>
    </source>
</evidence>
<feature type="transmembrane region" description="Helical" evidence="8">
    <location>
        <begin position="252"/>
        <end position="270"/>
    </location>
</feature>
<protein>
    <recommendedName>
        <fullName evidence="11">Inositol phospholipid synthesis and fat-storage-inducing TM-domain-containing protein</fullName>
    </recommendedName>
</protein>
<dbReference type="GO" id="GO:0005789">
    <property type="term" value="C:endoplasmic reticulum membrane"/>
    <property type="evidence" value="ECO:0007669"/>
    <property type="project" value="UniProtKB-SubCell"/>
</dbReference>
<dbReference type="STRING" id="742152.A0A2H3JNQ5"/>
<reference evidence="9 10" key="1">
    <citation type="journal article" date="2012" name="Science">
        <title>The Paleozoic origin of enzymatic lignin decomposition reconstructed from 31 fungal genomes.</title>
        <authorList>
            <person name="Floudas D."/>
            <person name="Binder M."/>
            <person name="Riley R."/>
            <person name="Barry K."/>
            <person name="Blanchette R.A."/>
            <person name="Henrissat B."/>
            <person name="Martinez A.T."/>
            <person name="Otillar R."/>
            <person name="Spatafora J.W."/>
            <person name="Yadav J.S."/>
            <person name="Aerts A."/>
            <person name="Benoit I."/>
            <person name="Boyd A."/>
            <person name="Carlson A."/>
            <person name="Copeland A."/>
            <person name="Coutinho P.M."/>
            <person name="de Vries R.P."/>
            <person name="Ferreira P."/>
            <person name="Findley K."/>
            <person name="Foster B."/>
            <person name="Gaskell J."/>
            <person name="Glotzer D."/>
            <person name="Gorecki P."/>
            <person name="Heitman J."/>
            <person name="Hesse C."/>
            <person name="Hori C."/>
            <person name="Igarashi K."/>
            <person name="Jurgens J.A."/>
            <person name="Kallen N."/>
            <person name="Kersten P."/>
            <person name="Kohler A."/>
            <person name="Kuees U."/>
            <person name="Kumar T.K.A."/>
            <person name="Kuo A."/>
            <person name="LaButti K."/>
            <person name="Larrondo L.F."/>
            <person name="Lindquist E."/>
            <person name="Ling A."/>
            <person name="Lombard V."/>
            <person name="Lucas S."/>
            <person name="Lundell T."/>
            <person name="Martin R."/>
            <person name="McLaughlin D.J."/>
            <person name="Morgenstern I."/>
            <person name="Morin E."/>
            <person name="Murat C."/>
            <person name="Nagy L.G."/>
            <person name="Nolan M."/>
            <person name="Ohm R.A."/>
            <person name="Patyshakuliyeva A."/>
            <person name="Rokas A."/>
            <person name="Ruiz-Duenas F.J."/>
            <person name="Sabat G."/>
            <person name="Salamov A."/>
            <person name="Samejima M."/>
            <person name="Schmutz J."/>
            <person name="Slot J.C."/>
            <person name="St John F."/>
            <person name="Stenlid J."/>
            <person name="Sun H."/>
            <person name="Sun S."/>
            <person name="Syed K."/>
            <person name="Tsang A."/>
            <person name="Wiebenga A."/>
            <person name="Young D."/>
            <person name="Pisabarro A."/>
            <person name="Eastwood D.C."/>
            <person name="Martin F."/>
            <person name="Cullen D."/>
            <person name="Grigoriev I.V."/>
            <person name="Hibbett D.S."/>
        </authorList>
    </citation>
    <scope>NUCLEOTIDE SEQUENCE [LARGE SCALE GENOMIC DNA]</scope>
    <source>
        <strain evidence="9 10">MD-104</strain>
    </source>
</reference>
<dbReference type="PANTHER" id="PTHR23129:SF0">
    <property type="entry name" value="ACYL-COENZYME A DIPHOSPHATASE FITM2"/>
    <property type="match status" value="1"/>
</dbReference>
<dbReference type="Proteomes" id="UP000218811">
    <property type="component" value="Unassembled WGS sequence"/>
</dbReference>
<feature type="transmembrane region" description="Helical" evidence="8">
    <location>
        <begin position="219"/>
        <end position="240"/>
    </location>
</feature>
<dbReference type="InterPro" id="IPR019388">
    <property type="entry name" value="FIT"/>
</dbReference>
<keyword evidence="10" id="KW-1185">Reference proteome</keyword>
<evidence type="ECO:0000256" key="3">
    <source>
        <dbReference type="ARBA" id="ARBA00022801"/>
    </source>
</evidence>
<comment type="subcellular location">
    <subcellularLocation>
        <location evidence="1">Endoplasmic reticulum membrane</location>
        <topology evidence="1">Multi-pass membrane protein</topology>
    </subcellularLocation>
</comment>
<dbReference type="PANTHER" id="PTHR23129">
    <property type="entry name" value="ACYL-COENZYME A DIPHOSPHATASE FITM2"/>
    <property type="match status" value="1"/>
</dbReference>
<evidence type="ECO:0000313" key="10">
    <source>
        <dbReference type="Proteomes" id="UP000218811"/>
    </source>
</evidence>
<dbReference type="OMA" id="FTSWFFG"/>
<evidence type="ECO:0000256" key="7">
    <source>
        <dbReference type="ARBA" id="ARBA00023136"/>
    </source>
</evidence>
<feature type="transmembrane region" description="Helical" evidence="8">
    <location>
        <begin position="59"/>
        <end position="78"/>
    </location>
</feature>
<sequence length="296" mass="33034">MPDARIAALVTITSVVLFGTIYSVANNTYLDTSNPLLTHLPHPLHSTHYFASKANPLNVYYIKRIWGWTILAFLAHFLTSPRVVRTKERFFQFLAATAFWIGFTTWFFGPAVFDRLVASTGGECVVSLPSGAMFNVPNEYCYTKSTISAVTHPALFPASLLLPDDSWHTRPRLRRGHDVSGHIFLLTMSTLFLVDQLRTSFGSSSNGSTESARLQWTPYHKWAVVLNLTVIATSLFAMYTTSVYFHTPFEKLTGYLLGVAGFAVTQLPVFQPTPEAAVITNREDDVKEKADIARSI</sequence>
<gene>
    <name evidence="9" type="ORF">WOLCODRAFT_76013</name>
</gene>
<evidence type="ECO:0000256" key="6">
    <source>
        <dbReference type="ARBA" id="ARBA00023098"/>
    </source>
</evidence>
<keyword evidence="7 8" id="KW-0472">Membrane</keyword>
<dbReference type="GO" id="GO:0008654">
    <property type="term" value="P:phospholipid biosynthetic process"/>
    <property type="evidence" value="ECO:0007669"/>
    <property type="project" value="TreeGrafter"/>
</dbReference>
<evidence type="ECO:0000256" key="5">
    <source>
        <dbReference type="ARBA" id="ARBA00022989"/>
    </source>
</evidence>
<feature type="transmembrane region" description="Helical" evidence="8">
    <location>
        <begin position="90"/>
        <end position="109"/>
    </location>
</feature>
<evidence type="ECO:0000256" key="1">
    <source>
        <dbReference type="ARBA" id="ARBA00004477"/>
    </source>
</evidence>
<dbReference type="AlphaFoldDB" id="A0A2H3JNQ5"/>
<dbReference type="GO" id="GO:0010945">
    <property type="term" value="F:coenzyme A diphosphatase activity"/>
    <property type="evidence" value="ECO:0007669"/>
    <property type="project" value="InterPro"/>
</dbReference>
<keyword evidence="6" id="KW-0443">Lipid metabolism</keyword>
<evidence type="ECO:0000256" key="4">
    <source>
        <dbReference type="ARBA" id="ARBA00022824"/>
    </source>
</evidence>
<name>A0A2H3JNQ5_WOLCO</name>
<proteinExistence type="predicted"/>
<organism evidence="9 10">
    <name type="scientific">Wolfiporia cocos (strain MD-104)</name>
    <name type="common">Brown rot fungus</name>
    <dbReference type="NCBI Taxonomy" id="742152"/>
    <lineage>
        <taxon>Eukaryota</taxon>
        <taxon>Fungi</taxon>
        <taxon>Dikarya</taxon>
        <taxon>Basidiomycota</taxon>
        <taxon>Agaricomycotina</taxon>
        <taxon>Agaricomycetes</taxon>
        <taxon>Polyporales</taxon>
        <taxon>Phaeolaceae</taxon>
        <taxon>Wolfiporia</taxon>
    </lineage>
</organism>
<keyword evidence="3" id="KW-0378">Hydrolase</keyword>
<dbReference type="GO" id="GO:0034389">
    <property type="term" value="P:lipid droplet organization"/>
    <property type="evidence" value="ECO:0007669"/>
    <property type="project" value="TreeGrafter"/>
</dbReference>
<keyword evidence="2 8" id="KW-0812">Transmembrane</keyword>
<accession>A0A2H3JNQ5</accession>
<evidence type="ECO:0000256" key="2">
    <source>
        <dbReference type="ARBA" id="ARBA00022692"/>
    </source>
</evidence>
<dbReference type="GO" id="GO:0019915">
    <property type="term" value="P:lipid storage"/>
    <property type="evidence" value="ECO:0007669"/>
    <property type="project" value="InterPro"/>
</dbReference>